<dbReference type="Pfam" id="PF00076">
    <property type="entry name" value="RRM_1"/>
    <property type="match status" value="1"/>
</dbReference>
<dbReference type="GO" id="GO:0003743">
    <property type="term" value="F:translation initiation factor activity"/>
    <property type="evidence" value="ECO:0007669"/>
    <property type="project" value="UniProtKB-KW"/>
</dbReference>
<dbReference type="VEuPathDB" id="VectorBase:MDOA001674"/>
<gene>
    <name evidence="5" type="primary">101901053</name>
    <name evidence="7" type="synonym">LOC101901053</name>
</gene>
<evidence type="ECO:0000256" key="1">
    <source>
        <dbReference type="ARBA" id="ARBA00022884"/>
    </source>
</evidence>
<feature type="compositionally biased region" description="Polar residues" evidence="3">
    <location>
        <begin position="194"/>
        <end position="209"/>
    </location>
</feature>
<name>A0A1I8M6A7_MUSDO</name>
<dbReference type="Gene3D" id="3.30.70.330">
    <property type="match status" value="1"/>
</dbReference>
<reference evidence="5" key="1">
    <citation type="submission" date="2020-05" db="UniProtKB">
        <authorList>
            <consortium name="EnsemblMetazoa"/>
        </authorList>
    </citation>
    <scope>IDENTIFICATION</scope>
    <source>
        <strain evidence="5">Aabys</strain>
    </source>
</reference>
<dbReference type="Proteomes" id="UP001652621">
    <property type="component" value="Unplaced"/>
</dbReference>
<dbReference type="VEuPathDB" id="VectorBase:MDOMA2_014944"/>
<evidence type="ECO:0000313" key="6">
    <source>
        <dbReference type="Proteomes" id="UP001652621"/>
    </source>
</evidence>
<feature type="compositionally biased region" description="Low complexity" evidence="3">
    <location>
        <begin position="210"/>
        <end position="225"/>
    </location>
</feature>
<sequence>MASSGKKNKKSKGTVLSLQSFLSDGDQPPLGTTQVAKNLRNIDGEDSDDDGNVLTLVCQLPTAPRASRGFDHSNVPYKPPFIAYVTNLPFDTTDDDVYAFFNNINIISVRLPREDGESGRLRGYGYIEFETRDDLIQALSLPDPSIKGRRIRIELSNESDHNSKQGTRKNYETCSDEDNKDWRRQKLRNDFNDKGTSTQNSSGIGSSWRSQNISGRSGSSTSFYSENKNNTIMERPRLNLKPRTLPLPEKDMISNKIELNVNENKSTEKIFGCAKPVDTTARDLEIDKRLSEIRMQETKHMGSNVIKSVEKMNVENSAKNECTDMNWRKGRTNEEAHEDKKDYKPSIRKDNISLRPGKQNDISKKDEWNRNHEKTAYKNSQKTNEVILVSTNKFSGLEDDDDE</sequence>
<dbReference type="PANTHER" id="PTHR23236">
    <property type="entry name" value="EUKARYOTIC TRANSLATION INITIATION FACTOR 4B/4H"/>
    <property type="match status" value="1"/>
</dbReference>
<dbReference type="EnsemblMetazoa" id="MDOA001674-RA">
    <property type="protein sequence ID" value="MDOA001674-PA"/>
    <property type="gene ID" value="MDOA001674"/>
</dbReference>
<dbReference type="GO" id="GO:0003723">
    <property type="term" value="F:RNA binding"/>
    <property type="evidence" value="ECO:0007669"/>
    <property type="project" value="UniProtKB-UniRule"/>
</dbReference>
<evidence type="ECO:0000256" key="3">
    <source>
        <dbReference type="SAM" id="MobiDB-lite"/>
    </source>
</evidence>
<dbReference type="STRING" id="7370.A0A1I8M6A7"/>
<protein>
    <submittedName>
        <fullName evidence="7">Eukaryotic translation initiation factor 4B isoform X1</fullName>
    </submittedName>
</protein>
<dbReference type="InterPro" id="IPR035979">
    <property type="entry name" value="RBD_domain_sf"/>
</dbReference>
<dbReference type="SMART" id="SM00360">
    <property type="entry name" value="RRM"/>
    <property type="match status" value="1"/>
</dbReference>
<feature type="compositionally biased region" description="Basic and acidic residues" evidence="3">
    <location>
        <begin position="361"/>
        <end position="376"/>
    </location>
</feature>
<feature type="region of interest" description="Disordered" evidence="3">
    <location>
        <begin position="1"/>
        <end position="33"/>
    </location>
</feature>
<evidence type="ECO:0000313" key="5">
    <source>
        <dbReference type="EnsemblMetazoa" id="MDOA001674-PA"/>
    </source>
</evidence>
<feature type="region of interest" description="Disordered" evidence="3">
    <location>
        <begin position="154"/>
        <end position="236"/>
    </location>
</feature>
<dbReference type="InterPro" id="IPR033107">
    <property type="entry name" value="EIF-4B_RRM"/>
</dbReference>
<dbReference type="PANTHER" id="PTHR23236:SF12">
    <property type="entry name" value="EUKARYOTIC INITIATION FACTOR 4B-RELATED"/>
    <property type="match status" value="1"/>
</dbReference>
<dbReference type="CDD" id="cd12402">
    <property type="entry name" value="RRM_eIF4B"/>
    <property type="match status" value="1"/>
</dbReference>
<feature type="compositionally biased region" description="Basic and acidic residues" evidence="3">
    <location>
        <begin position="331"/>
        <end position="352"/>
    </location>
</feature>
<organism evidence="5">
    <name type="scientific">Musca domestica</name>
    <name type="common">House fly</name>
    <dbReference type="NCBI Taxonomy" id="7370"/>
    <lineage>
        <taxon>Eukaryota</taxon>
        <taxon>Metazoa</taxon>
        <taxon>Ecdysozoa</taxon>
        <taxon>Arthropoda</taxon>
        <taxon>Hexapoda</taxon>
        <taxon>Insecta</taxon>
        <taxon>Pterygota</taxon>
        <taxon>Neoptera</taxon>
        <taxon>Endopterygota</taxon>
        <taxon>Diptera</taxon>
        <taxon>Brachycera</taxon>
        <taxon>Muscomorpha</taxon>
        <taxon>Muscoidea</taxon>
        <taxon>Muscidae</taxon>
        <taxon>Musca</taxon>
    </lineage>
</organism>
<keyword evidence="7" id="KW-0648">Protein biosynthesis</keyword>
<feature type="region of interest" description="Disordered" evidence="3">
    <location>
        <begin position="316"/>
        <end position="384"/>
    </location>
</feature>
<dbReference type="eggNOG" id="KOG0118">
    <property type="taxonomic scope" value="Eukaryota"/>
</dbReference>
<evidence type="ECO:0000313" key="7">
    <source>
        <dbReference type="RefSeq" id="XP_058982873.1"/>
    </source>
</evidence>
<dbReference type="InterPro" id="IPR000504">
    <property type="entry name" value="RRM_dom"/>
</dbReference>
<dbReference type="InterPro" id="IPR012677">
    <property type="entry name" value="Nucleotide-bd_a/b_plait_sf"/>
</dbReference>
<dbReference type="RefSeq" id="XP_058982873.1">
    <property type="nucleotide sequence ID" value="XM_059126890.1"/>
</dbReference>
<dbReference type="AlphaFoldDB" id="A0A1I8M6A7"/>
<dbReference type="GO" id="GO:0005634">
    <property type="term" value="C:nucleus"/>
    <property type="evidence" value="ECO:0007669"/>
    <property type="project" value="TreeGrafter"/>
</dbReference>
<keyword evidence="1 2" id="KW-0694">RNA-binding</keyword>
<keyword evidence="7" id="KW-0396">Initiation factor</keyword>
<dbReference type="OrthoDB" id="1748655at2759"/>
<feature type="compositionally biased region" description="Basic and acidic residues" evidence="3">
    <location>
        <begin position="180"/>
        <end position="193"/>
    </location>
</feature>
<dbReference type="SUPFAM" id="SSF54928">
    <property type="entry name" value="RNA-binding domain, RBD"/>
    <property type="match status" value="1"/>
</dbReference>
<feature type="domain" description="RRM" evidence="4">
    <location>
        <begin position="81"/>
        <end position="158"/>
    </location>
</feature>
<keyword evidence="6" id="KW-1185">Reference proteome</keyword>
<feature type="compositionally biased region" description="Basic and acidic residues" evidence="3">
    <location>
        <begin position="154"/>
        <end position="163"/>
    </location>
</feature>
<reference evidence="7" key="2">
    <citation type="submission" date="2025-05" db="UniProtKB">
        <authorList>
            <consortium name="RefSeq"/>
        </authorList>
    </citation>
    <scope>IDENTIFICATION</scope>
    <source>
        <strain evidence="7">Aabys</strain>
        <tissue evidence="7">Whole body</tissue>
    </source>
</reference>
<evidence type="ECO:0000259" key="4">
    <source>
        <dbReference type="PROSITE" id="PS50102"/>
    </source>
</evidence>
<dbReference type="PROSITE" id="PS50102">
    <property type="entry name" value="RRM"/>
    <property type="match status" value="1"/>
</dbReference>
<proteinExistence type="predicted"/>
<evidence type="ECO:0000256" key="2">
    <source>
        <dbReference type="PROSITE-ProRule" id="PRU00176"/>
    </source>
</evidence>
<feature type="compositionally biased region" description="Basic residues" evidence="3">
    <location>
        <begin position="1"/>
        <end position="12"/>
    </location>
</feature>
<accession>A0A1I8M6A7</accession>